<dbReference type="EMBL" id="JMCB01000006">
    <property type="protein sequence ID" value="KFE68039.1"/>
    <property type="molecule type" value="Genomic_DNA"/>
</dbReference>
<dbReference type="Gene3D" id="3.90.1720.10">
    <property type="entry name" value="endopeptidase domain like (from Nostoc punctiforme)"/>
    <property type="match status" value="1"/>
</dbReference>
<accession>A0A085WK26</accession>
<gene>
    <name evidence="1" type="ORF">DB31_7276</name>
</gene>
<sequence length="196" mass="22708">MSQAAILLQDPAPPSVPEAISKGRSTLIGFSTPRHFNPVSWVVRRFTKSEASHCFFLYWDDDFECDMVLESHELGFRLITWKRFVKKNRIIALVEPAHPLDKGFLRLGEWVGSVYDFGGLIGQSVVQFGRFLQRKWRNPFRSSRAMFCSESIARCMQWAEHPDAKKFSPKETAPQDLLVFYREPGRAVLLDIQKWK</sequence>
<dbReference type="AlphaFoldDB" id="A0A085WK26"/>
<evidence type="ECO:0000313" key="1">
    <source>
        <dbReference type="EMBL" id="KFE68039.1"/>
    </source>
</evidence>
<dbReference type="SUPFAM" id="SSF54001">
    <property type="entry name" value="Cysteine proteinases"/>
    <property type="match status" value="1"/>
</dbReference>
<dbReference type="OrthoDB" id="5521150at2"/>
<protein>
    <submittedName>
        <fullName evidence="1">Uncharacterized protein</fullName>
    </submittedName>
</protein>
<dbReference type="RefSeq" id="WP_044188469.1">
    <property type="nucleotide sequence ID" value="NZ_JMCB01000006.1"/>
</dbReference>
<proteinExistence type="predicted"/>
<comment type="caution">
    <text evidence="1">The sequence shown here is derived from an EMBL/GenBank/DDBJ whole genome shotgun (WGS) entry which is preliminary data.</text>
</comment>
<dbReference type="Proteomes" id="UP000028725">
    <property type="component" value="Unassembled WGS sequence"/>
</dbReference>
<evidence type="ECO:0000313" key="2">
    <source>
        <dbReference type="Proteomes" id="UP000028725"/>
    </source>
</evidence>
<organism evidence="1 2">
    <name type="scientific">Hyalangium minutum</name>
    <dbReference type="NCBI Taxonomy" id="394096"/>
    <lineage>
        <taxon>Bacteria</taxon>
        <taxon>Pseudomonadati</taxon>
        <taxon>Myxococcota</taxon>
        <taxon>Myxococcia</taxon>
        <taxon>Myxococcales</taxon>
        <taxon>Cystobacterineae</taxon>
        <taxon>Archangiaceae</taxon>
        <taxon>Hyalangium</taxon>
    </lineage>
</organism>
<dbReference type="InterPro" id="IPR038765">
    <property type="entry name" value="Papain-like_cys_pep_sf"/>
</dbReference>
<reference evidence="1 2" key="1">
    <citation type="submission" date="2014-04" db="EMBL/GenBank/DDBJ databases">
        <title>Genome assembly of Hyalangium minutum DSM 14724.</title>
        <authorList>
            <person name="Sharma G."/>
            <person name="Subramanian S."/>
        </authorList>
    </citation>
    <scope>NUCLEOTIDE SEQUENCE [LARGE SCALE GENOMIC DNA]</scope>
    <source>
        <strain evidence="1 2">DSM 14724</strain>
    </source>
</reference>
<keyword evidence="2" id="KW-1185">Reference proteome</keyword>
<name>A0A085WK26_9BACT</name>